<dbReference type="InParanoid" id="A0A2H3D1F8"/>
<evidence type="ECO:0000313" key="1">
    <source>
        <dbReference type="EMBL" id="PBK89129.1"/>
    </source>
</evidence>
<gene>
    <name evidence="1" type="ORF">ARMGADRAFT_1084207</name>
</gene>
<dbReference type="STRING" id="47427.A0A2H3D1F8"/>
<proteinExistence type="predicted"/>
<dbReference type="Proteomes" id="UP000217790">
    <property type="component" value="Unassembled WGS sequence"/>
</dbReference>
<keyword evidence="2" id="KW-1185">Reference proteome</keyword>
<reference evidence="2" key="1">
    <citation type="journal article" date="2017" name="Nat. Ecol. Evol.">
        <title>Genome expansion and lineage-specific genetic innovations in the forest pathogenic fungi Armillaria.</title>
        <authorList>
            <person name="Sipos G."/>
            <person name="Prasanna A.N."/>
            <person name="Walter M.C."/>
            <person name="O'Connor E."/>
            <person name="Balint B."/>
            <person name="Krizsan K."/>
            <person name="Kiss B."/>
            <person name="Hess J."/>
            <person name="Varga T."/>
            <person name="Slot J."/>
            <person name="Riley R."/>
            <person name="Boka B."/>
            <person name="Rigling D."/>
            <person name="Barry K."/>
            <person name="Lee J."/>
            <person name="Mihaltcheva S."/>
            <person name="LaButti K."/>
            <person name="Lipzen A."/>
            <person name="Waldron R."/>
            <person name="Moloney N.M."/>
            <person name="Sperisen C."/>
            <person name="Kredics L."/>
            <person name="Vagvoelgyi C."/>
            <person name="Patrignani A."/>
            <person name="Fitzpatrick D."/>
            <person name="Nagy I."/>
            <person name="Doyle S."/>
            <person name="Anderson J.B."/>
            <person name="Grigoriev I.V."/>
            <person name="Gueldener U."/>
            <person name="Muensterkoetter M."/>
            <person name="Nagy L.G."/>
        </authorList>
    </citation>
    <scope>NUCLEOTIDE SEQUENCE [LARGE SCALE GENOMIC DNA]</scope>
    <source>
        <strain evidence="2">Ar21-2</strain>
    </source>
</reference>
<accession>A0A2H3D1F8</accession>
<dbReference type="EMBL" id="KZ293670">
    <property type="protein sequence ID" value="PBK89129.1"/>
    <property type="molecule type" value="Genomic_DNA"/>
</dbReference>
<sequence length="258" mass="29305">MAVAHLSSFKITLYKSLHTNNEFSSMSRSHVIKKEDLLRNLGTFSGTLSFNDGHFQFIPSPPTTNEVHLCADGHFGEHDYSHVPQYYEEAYCHLPLIPRQPTGILDNHPYLDYTYMWESVSNKDIKWAAGSVQGICLLRRPWCECLSQALNHIDSQCGDMLADKNKSSEYHDLLHILHSHLQAVLDRLAHVAVDTFTVQVLVATAQRFWLEIIAALDYMDWVKPVMDGIKPPDPACKAEHCIGMFTWDVGAAQLYFKA</sequence>
<protein>
    <submittedName>
        <fullName evidence="1">Uncharacterized protein</fullName>
    </submittedName>
</protein>
<dbReference type="AlphaFoldDB" id="A0A2H3D1F8"/>
<dbReference type="OrthoDB" id="2634326at2759"/>
<name>A0A2H3D1F8_ARMGA</name>
<evidence type="ECO:0000313" key="2">
    <source>
        <dbReference type="Proteomes" id="UP000217790"/>
    </source>
</evidence>
<organism evidence="1 2">
    <name type="scientific">Armillaria gallica</name>
    <name type="common">Bulbous honey fungus</name>
    <name type="synonym">Armillaria bulbosa</name>
    <dbReference type="NCBI Taxonomy" id="47427"/>
    <lineage>
        <taxon>Eukaryota</taxon>
        <taxon>Fungi</taxon>
        <taxon>Dikarya</taxon>
        <taxon>Basidiomycota</taxon>
        <taxon>Agaricomycotina</taxon>
        <taxon>Agaricomycetes</taxon>
        <taxon>Agaricomycetidae</taxon>
        <taxon>Agaricales</taxon>
        <taxon>Marasmiineae</taxon>
        <taxon>Physalacriaceae</taxon>
        <taxon>Armillaria</taxon>
    </lineage>
</organism>